<accession>A0A3P6DV60</accession>
<dbReference type="CDD" id="cd00042">
    <property type="entry name" value="CY"/>
    <property type="match status" value="2"/>
</dbReference>
<evidence type="ECO:0000256" key="3">
    <source>
        <dbReference type="SAM" id="SignalP"/>
    </source>
</evidence>
<dbReference type="EMBL" id="LR031875">
    <property type="protein sequence ID" value="VDD30718.1"/>
    <property type="molecule type" value="Genomic_DNA"/>
</dbReference>
<feature type="chain" id="PRO_5018727156" description="Cystatin domain-containing protein" evidence="3">
    <location>
        <begin position="24"/>
        <end position="210"/>
    </location>
</feature>
<dbReference type="PANTHER" id="PTHR47364">
    <property type="entry name" value="CYSTEINE PROTEINASE INHIBITOR 5"/>
    <property type="match status" value="1"/>
</dbReference>
<evidence type="ECO:0000313" key="5">
    <source>
        <dbReference type="EMBL" id="VDD30718.1"/>
    </source>
</evidence>
<evidence type="ECO:0000256" key="2">
    <source>
        <dbReference type="ARBA" id="ARBA00022704"/>
    </source>
</evidence>
<proteinExistence type="predicted"/>
<keyword evidence="2" id="KW-0789">Thiol protease inhibitor</keyword>
<name>A0A3P6DV60_BRAOL</name>
<dbReference type="InterPro" id="IPR046350">
    <property type="entry name" value="Cystatin_sf"/>
</dbReference>
<keyword evidence="1" id="KW-0646">Protease inhibitor</keyword>
<feature type="domain" description="Cystatin" evidence="4">
    <location>
        <begin position="120"/>
        <end position="209"/>
    </location>
</feature>
<feature type="signal peptide" evidence="3">
    <location>
        <begin position="1"/>
        <end position="23"/>
    </location>
</feature>
<dbReference type="AlphaFoldDB" id="A0A3P6DV60"/>
<sequence length="210" mass="22948">MNNKTTFILFFPLVLCSLYVSQAARTGGWSPTSDVKNAHIVEIGEFAVSEYNKQSKSGLKFVEVVSGKSQIVAGMNYRLIVAANEGVAIAGNGESKKYEAIVWEKPWLKSMNLTSFKPAIPISDVKNSHIVEIGEFAVSEYNKQSKSGLKFVEVVSGESQIVAGINYRLIVAANEGVAITGNGESKKYEAVVWETPWLKSMNLTSFKPAM</sequence>
<dbReference type="GO" id="GO:0004869">
    <property type="term" value="F:cysteine-type endopeptidase inhibitor activity"/>
    <property type="evidence" value="ECO:0007669"/>
    <property type="project" value="UniProtKB-KW"/>
</dbReference>
<dbReference type="SMART" id="SM00043">
    <property type="entry name" value="CY"/>
    <property type="match status" value="2"/>
</dbReference>
<evidence type="ECO:0000259" key="4">
    <source>
        <dbReference type="SMART" id="SM00043"/>
    </source>
</evidence>
<reference evidence="5" key="1">
    <citation type="submission" date="2018-11" db="EMBL/GenBank/DDBJ databases">
        <authorList>
            <consortium name="Genoscope - CEA"/>
            <person name="William W."/>
        </authorList>
    </citation>
    <scope>NUCLEOTIDE SEQUENCE</scope>
</reference>
<dbReference type="SUPFAM" id="SSF54403">
    <property type="entry name" value="Cystatin/monellin"/>
    <property type="match status" value="2"/>
</dbReference>
<dbReference type="Gene3D" id="3.10.450.10">
    <property type="match status" value="2"/>
</dbReference>
<dbReference type="InterPro" id="IPR000010">
    <property type="entry name" value="Cystatin_dom"/>
</dbReference>
<dbReference type="PANTHER" id="PTHR47364:SF15">
    <property type="entry name" value="CYSTATIN DOMAIN-CONTAINING PROTEIN"/>
    <property type="match status" value="1"/>
</dbReference>
<organism evidence="5">
    <name type="scientific">Brassica oleracea</name>
    <name type="common">Wild cabbage</name>
    <dbReference type="NCBI Taxonomy" id="3712"/>
    <lineage>
        <taxon>Eukaryota</taxon>
        <taxon>Viridiplantae</taxon>
        <taxon>Streptophyta</taxon>
        <taxon>Embryophyta</taxon>
        <taxon>Tracheophyta</taxon>
        <taxon>Spermatophyta</taxon>
        <taxon>Magnoliopsida</taxon>
        <taxon>eudicotyledons</taxon>
        <taxon>Gunneridae</taxon>
        <taxon>Pentapetalae</taxon>
        <taxon>rosids</taxon>
        <taxon>malvids</taxon>
        <taxon>Brassicales</taxon>
        <taxon>Brassicaceae</taxon>
        <taxon>Brassiceae</taxon>
        <taxon>Brassica</taxon>
    </lineage>
</organism>
<gene>
    <name evidence="5" type="ORF">BOLC9T56041H</name>
</gene>
<protein>
    <recommendedName>
        <fullName evidence="4">Cystatin domain-containing protein</fullName>
    </recommendedName>
</protein>
<dbReference type="Pfam" id="PF16845">
    <property type="entry name" value="SQAPI"/>
    <property type="match status" value="2"/>
</dbReference>
<feature type="domain" description="Cystatin" evidence="4">
    <location>
        <begin position="24"/>
        <end position="119"/>
    </location>
</feature>
<keyword evidence="3" id="KW-0732">Signal</keyword>
<evidence type="ECO:0000256" key="1">
    <source>
        <dbReference type="ARBA" id="ARBA00022690"/>
    </source>
</evidence>